<feature type="compositionally biased region" description="Low complexity" evidence="1">
    <location>
        <begin position="463"/>
        <end position="485"/>
    </location>
</feature>
<feature type="compositionally biased region" description="Polar residues" evidence="1">
    <location>
        <begin position="539"/>
        <end position="555"/>
    </location>
</feature>
<protein>
    <submittedName>
        <fullName evidence="3">Cell wall protein RBR3-like isoform X1</fullName>
    </submittedName>
</protein>
<keyword evidence="2" id="KW-0732">Signal</keyword>
<evidence type="ECO:0000256" key="1">
    <source>
        <dbReference type="SAM" id="MobiDB-lite"/>
    </source>
</evidence>
<reference evidence="3" key="1">
    <citation type="submission" date="2020-07" db="EMBL/GenBank/DDBJ databases">
        <title>Clarias magur genome sequencing, assembly and annotation.</title>
        <authorList>
            <person name="Kushwaha B."/>
            <person name="Kumar R."/>
            <person name="Das P."/>
            <person name="Joshi C.G."/>
            <person name="Kumar D."/>
            <person name="Nagpure N.S."/>
            <person name="Pandey M."/>
            <person name="Agarwal S."/>
            <person name="Srivastava S."/>
            <person name="Singh M."/>
            <person name="Sahoo L."/>
            <person name="Jayasankar P."/>
            <person name="Meher P.K."/>
            <person name="Koringa P.G."/>
            <person name="Iquebal M.A."/>
            <person name="Das S.P."/>
            <person name="Bit A."/>
            <person name="Patnaik S."/>
            <person name="Patel N."/>
            <person name="Shah T.M."/>
            <person name="Hinsu A."/>
            <person name="Jena J.K."/>
        </authorList>
    </citation>
    <scope>NUCLEOTIDE SEQUENCE</scope>
    <source>
        <strain evidence="3">CIFAMagur01</strain>
        <tissue evidence="3">Testis</tissue>
    </source>
</reference>
<accession>A0A8J4ULE6</accession>
<proteinExistence type="predicted"/>
<feature type="region of interest" description="Disordered" evidence="1">
    <location>
        <begin position="234"/>
        <end position="282"/>
    </location>
</feature>
<dbReference type="OrthoDB" id="8986014at2759"/>
<sequence length="775" mass="81709">FHLIFIALVLWGDANGFSVWNKAFIGDWKTGHFNASWNQNVHLPTPVQAFELLSRKVAHGNVGKGGGKSNSSVLESVVKTAQQDSNFVQPSGDHDKLVLNKDWPVKGHDEPGFQIPSFFQSADTSSQASGSWTSLSQSNMAQVPVKYLPSAFLTHQTTPYSTQTATTITKSQTDSSYQPSTSTPVLIGQSAVHQVPSLGGFTLYPGWTSGWYTILGGQMMPPYSQVSGFPSQLLNQPSTTKQAMAGQPHSAPPAPFLPASTLNQGKAPSRYNISQGHSIPSSSQSVITKNEITASQIQSASQLSTTWVMADQFHSTSPAPTLVASNLNQVLASSSNLTVKDQIIQFSSQSVITTNQINVSQSPSHSSNMAVLTGQSDIVQVQPLGGLALYPGQTSGWYTIFEGRHIPSSSQVSGFQSQSLYQPSTTKPVMAGQFHSTSPALSLAVSLLKQGEAPSKNILQDPSTLSSESVGTTSSQTQSSYKPSTPVLPGQSGIALAQSLREGAFYPGHNSGWYTILQGWKIPSSFRVPGFQSQSLYQPSTAPQALEGQSHSISPAPSLDASTSDQGLSSSSNQSLQDQIIASSSQFVDTKNQSTESQTQSSYQSSTTTPVLAVQSVIAPVLTGQSGIAPALSSSPLLSLEASASYPGQTSGWYNILQGQKIPSSSQVCGFQTQSAHQPSTTTQVSTSQSASTAPGQASGTSTLYQGLAYSSNLTLQDQSIPSSSQTVFTENQISESQTQSSNQPSTTTQVVAGQSASRLPSMGASTLYQGQASS</sequence>
<feature type="compositionally biased region" description="Polar residues" evidence="1">
    <location>
        <begin position="668"/>
        <end position="679"/>
    </location>
</feature>
<feature type="compositionally biased region" description="Polar residues" evidence="1">
    <location>
        <begin position="751"/>
        <end position="775"/>
    </location>
</feature>
<feature type="signal peptide" evidence="2">
    <location>
        <begin position="1"/>
        <end position="16"/>
    </location>
</feature>
<feature type="region of interest" description="Disordered" evidence="1">
    <location>
        <begin position="668"/>
        <end position="698"/>
    </location>
</feature>
<dbReference type="Proteomes" id="UP000727407">
    <property type="component" value="Unassembled WGS sequence"/>
</dbReference>
<feature type="region of interest" description="Disordered" evidence="1">
    <location>
        <begin position="723"/>
        <end position="775"/>
    </location>
</feature>
<feature type="non-terminal residue" evidence="3">
    <location>
        <position position="775"/>
    </location>
</feature>
<feature type="region of interest" description="Disordered" evidence="1">
    <location>
        <begin position="587"/>
        <end position="606"/>
    </location>
</feature>
<dbReference type="EMBL" id="QNUK01000225">
    <property type="protein sequence ID" value="KAF5897682.1"/>
    <property type="molecule type" value="Genomic_DNA"/>
</dbReference>
<keyword evidence="4" id="KW-1185">Reference proteome</keyword>
<name>A0A8J4ULE6_CLAMG</name>
<feature type="compositionally biased region" description="Low complexity" evidence="1">
    <location>
        <begin position="593"/>
        <end position="606"/>
    </location>
</feature>
<feature type="region of interest" description="Disordered" evidence="1">
    <location>
        <begin position="539"/>
        <end position="575"/>
    </location>
</feature>
<comment type="caution">
    <text evidence="3">The sequence shown here is derived from an EMBL/GenBank/DDBJ whole genome shotgun (WGS) entry which is preliminary data.</text>
</comment>
<feature type="compositionally biased region" description="Low complexity" evidence="1">
    <location>
        <begin position="562"/>
        <end position="575"/>
    </location>
</feature>
<feature type="compositionally biased region" description="Low complexity" evidence="1">
    <location>
        <begin position="737"/>
        <end position="750"/>
    </location>
</feature>
<feature type="compositionally biased region" description="Low complexity" evidence="1">
    <location>
        <begin position="680"/>
        <end position="694"/>
    </location>
</feature>
<organism evidence="3 4">
    <name type="scientific">Clarias magur</name>
    <name type="common">Asian catfish</name>
    <name type="synonym">Macropteronotus magur</name>
    <dbReference type="NCBI Taxonomy" id="1594786"/>
    <lineage>
        <taxon>Eukaryota</taxon>
        <taxon>Metazoa</taxon>
        <taxon>Chordata</taxon>
        <taxon>Craniata</taxon>
        <taxon>Vertebrata</taxon>
        <taxon>Euteleostomi</taxon>
        <taxon>Actinopterygii</taxon>
        <taxon>Neopterygii</taxon>
        <taxon>Teleostei</taxon>
        <taxon>Ostariophysi</taxon>
        <taxon>Siluriformes</taxon>
        <taxon>Clariidae</taxon>
        <taxon>Clarias</taxon>
    </lineage>
</organism>
<feature type="compositionally biased region" description="Low complexity" evidence="1">
    <location>
        <begin position="273"/>
        <end position="282"/>
    </location>
</feature>
<feature type="non-terminal residue" evidence="3">
    <location>
        <position position="1"/>
    </location>
</feature>
<feature type="compositionally biased region" description="Polar residues" evidence="1">
    <location>
        <begin position="723"/>
        <end position="736"/>
    </location>
</feature>
<evidence type="ECO:0000313" key="4">
    <source>
        <dbReference type="Proteomes" id="UP000727407"/>
    </source>
</evidence>
<feature type="chain" id="PRO_5035177232" evidence="2">
    <location>
        <begin position="17"/>
        <end position="775"/>
    </location>
</feature>
<gene>
    <name evidence="3" type="ORF">DAT39_012612</name>
</gene>
<evidence type="ECO:0000313" key="3">
    <source>
        <dbReference type="EMBL" id="KAF5897682.1"/>
    </source>
</evidence>
<evidence type="ECO:0000256" key="2">
    <source>
        <dbReference type="SAM" id="SignalP"/>
    </source>
</evidence>
<feature type="region of interest" description="Disordered" evidence="1">
    <location>
        <begin position="456"/>
        <end position="487"/>
    </location>
</feature>
<dbReference type="AlphaFoldDB" id="A0A8J4ULE6"/>